<feature type="region of interest" description="Disordered" evidence="2">
    <location>
        <begin position="517"/>
        <end position="560"/>
    </location>
</feature>
<feature type="compositionally biased region" description="Low complexity" evidence="2">
    <location>
        <begin position="1"/>
        <end position="29"/>
    </location>
</feature>
<feature type="region of interest" description="Disordered" evidence="2">
    <location>
        <begin position="432"/>
        <end position="475"/>
    </location>
</feature>
<feature type="compositionally biased region" description="Low complexity" evidence="2">
    <location>
        <begin position="591"/>
        <end position="603"/>
    </location>
</feature>
<feature type="region of interest" description="Disordered" evidence="2">
    <location>
        <begin position="1133"/>
        <end position="1154"/>
    </location>
</feature>
<evidence type="ECO:0000313" key="3">
    <source>
        <dbReference type="EMBL" id="KDN40252.1"/>
    </source>
</evidence>
<dbReference type="RefSeq" id="XP_013241324.1">
    <property type="nucleotide sequence ID" value="XM_013385870.1"/>
</dbReference>
<proteinExistence type="predicted"/>
<feature type="region of interest" description="Disordered" evidence="2">
    <location>
        <begin position="580"/>
        <end position="632"/>
    </location>
</feature>
<protein>
    <submittedName>
        <fullName evidence="3">Uncharacterized protein</fullName>
    </submittedName>
</protein>
<organism evidence="3 4">
    <name type="scientific">Tilletiaria anomala (strain ATCC 24038 / CBS 436.72 / UBC 951)</name>
    <dbReference type="NCBI Taxonomy" id="1037660"/>
    <lineage>
        <taxon>Eukaryota</taxon>
        <taxon>Fungi</taxon>
        <taxon>Dikarya</taxon>
        <taxon>Basidiomycota</taxon>
        <taxon>Ustilaginomycotina</taxon>
        <taxon>Exobasidiomycetes</taxon>
        <taxon>Georgefischeriales</taxon>
        <taxon>Tilletiariaceae</taxon>
        <taxon>Tilletiaria</taxon>
    </lineage>
</organism>
<accession>A0A066VET4</accession>
<feature type="compositionally biased region" description="Polar residues" evidence="2">
    <location>
        <begin position="127"/>
        <end position="139"/>
    </location>
</feature>
<dbReference type="Proteomes" id="UP000027361">
    <property type="component" value="Unassembled WGS sequence"/>
</dbReference>
<feature type="region of interest" description="Disordered" evidence="2">
    <location>
        <begin position="771"/>
        <end position="792"/>
    </location>
</feature>
<feature type="compositionally biased region" description="Low complexity" evidence="2">
    <location>
        <begin position="186"/>
        <end position="195"/>
    </location>
</feature>
<feature type="region of interest" description="Disordered" evidence="2">
    <location>
        <begin position="170"/>
        <end position="204"/>
    </location>
</feature>
<dbReference type="EMBL" id="JMSN01000093">
    <property type="protein sequence ID" value="KDN40252.1"/>
    <property type="molecule type" value="Genomic_DNA"/>
</dbReference>
<dbReference type="OrthoDB" id="3367094at2759"/>
<feature type="compositionally biased region" description="Acidic residues" evidence="2">
    <location>
        <begin position="613"/>
        <end position="624"/>
    </location>
</feature>
<feature type="compositionally biased region" description="Low complexity" evidence="2">
    <location>
        <begin position="662"/>
        <end position="672"/>
    </location>
</feature>
<gene>
    <name evidence="3" type="ORF">K437DRAFT_275759</name>
</gene>
<comment type="caution">
    <text evidence="3">The sequence shown here is derived from an EMBL/GenBank/DDBJ whole genome shotgun (WGS) entry which is preliminary data.</text>
</comment>
<feature type="region of interest" description="Disordered" evidence="2">
    <location>
        <begin position="662"/>
        <end position="688"/>
    </location>
</feature>
<dbReference type="GeneID" id="25266658"/>
<feature type="compositionally biased region" description="Acidic residues" evidence="2">
    <location>
        <begin position="439"/>
        <end position="448"/>
    </location>
</feature>
<feature type="compositionally biased region" description="Polar residues" evidence="2">
    <location>
        <begin position="1140"/>
        <end position="1154"/>
    </location>
</feature>
<feature type="compositionally biased region" description="Gly residues" evidence="2">
    <location>
        <begin position="536"/>
        <end position="545"/>
    </location>
</feature>
<evidence type="ECO:0000256" key="2">
    <source>
        <dbReference type="SAM" id="MobiDB-lite"/>
    </source>
</evidence>
<dbReference type="InParanoid" id="A0A066VET4"/>
<feature type="region of interest" description="Disordered" evidence="2">
    <location>
        <begin position="111"/>
        <end position="142"/>
    </location>
</feature>
<feature type="region of interest" description="Disordered" evidence="2">
    <location>
        <begin position="952"/>
        <end position="988"/>
    </location>
</feature>
<feature type="compositionally biased region" description="Low complexity" evidence="2">
    <location>
        <begin position="46"/>
        <end position="59"/>
    </location>
</feature>
<evidence type="ECO:0000313" key="4">
    <source>
        <dbReference type="Proteomes" id="UP000027361"/>
    </source>
</evidence>
<evidence type="ECO:0000256" key="1">
    <source>
        <dbReference type="SAM" id="Coils"/>
    </source>
</evidence>
<feature type="coiled-coil region" evidence="1">
    <location>
        <begin position="1263"/>
        <end position="1293"/>
    </location>
</feature>
<reference evidence="3 4" key="1">
    <citation type="submission" date="2014-05" db="EMBL/GenBank/DDBJ databases">
        <title>Draft genome sequence of a rare smut relative, Tilletiaria anomala UBC 951.</title>
        <authorList>
            <consortium name="DOE Joint Genome Institute"/>
            <person name="Toome M."/>
            <person name="Kuo A."/>
            <person name="Henrissat B."/>
            <person name="Lipzen A."/>
            <person name="Tritt A."/>
            <person name="Yoshinaga Y."/>
            <person name="Zane M."/>
            <person name="Barry K."/>
            <person name="Grigoriev I.V."/>
            <person name="Spatafora J.W."/>
            <person name="Aimea M.C."/>
        </authorList>
    </citation>
    <scope>NUCLEOTIDE SEQUENCE [LARGE SCALE GENOMIC DNA]</scope>
    <source>
        <strain evidence="3 4">UBC 951</strain>
    </source>
</reference>
<feature type="region of interest" description="Disordered" evidence="2">
    <location>
        <begin position="1"/>
        <end position="73"/>
    </location>
</feature>
<keyword evidence="1" id="KW-0175">Coiled coil</keyword>
<feature type="region of interest" description="Disordered" evidence="2">
    <location>
        <begin position="302"/>
        <end position="383"/>
    </location>
</feature>
<keyword evidence="4" id="KW-1185">Reference proteome</keyword>
<feature type="compositionally biased region" description="Low complexity" evidence="2">
    <location>
        <begin position="372"/>
        <end position="381"/>
    </location>
</feature>
<name>A0A066VET4_TILAU</name>
<dbReference type="HOGENOM" id="CLU_246365_0_0_1"/>
<sequence length="1551" mass="164823">MPSFSSATAAAAAAVATTATDTPTTTPSPLLDIYLPPHEAQRQRHAQVQEQVHQQQQARTGPNPIILTHTASTSRPASMTVQVANLHRAAEVAFYEWRTSRDALAAATHSSSSSSFYSRGAGDAQQEGPSSLPSASSDWIPTGRAETDHQAWHRLLADLAFGAGVRHRENRAAAISPPSPATRITSSGSGVASASDSEEEAGDGLRGTLLGRGIAASMLSFSAAYPEQISLLEVVRSGSGPIGPSPVTAQPRLLSHSLWSRRYPGPAGEWLRAELGRRAAPSTSVSSSSSLQVGEARTAASAQAAEATGVRRQGAGAGPGSAGSATQRQRTHTRTLAFAVRDPASRTALAADLGPESTRQQAAAAGEEEEQTAQQQQQAPASVLASEAASNAFWISVSSVVRQPATARSMMQNRIALAAAVDARVMRRAARARLRDSEPDGAGDGDEAEANRTLRSGAPSPVQSETAAMTATVRAGSASAPSAAAPTVASLARAPPQGHAQTLAPWRIPQLARRSALPPGLFGPDGVRAPFSTSGSVGGASGGGTALSASSRRPLRAHDDPEGELADLMRALSDVHLRDRDAGASEEGEGQPPSALSSQQASSYEWSDTHEGNDDDDDIFDPDGDNLPGFMPSAVAGWHGDLPTITLHRRLRVSRAQRRSAAAAVSSTTSRRQALDQPSVPSGLLQSVQRQRNRSALVIADAEDSSGGWTLLQAPPLADLSVGNGEAPLLSAPPPLPLPSPPPWLSAGLGPMEHATPADDGAERVSMLQMGHADDPRETRRPRRLPSVTHEVDSAMRSVPLARPQELSPGWAEALSAVRVRLPDATREEVRQLEVTAREASVSDIPASWEALGTARESIVSLHQRVVQAFERARLVQASEADRYAEVNGLLLWLQDELELVVDSSRNLVTSGTRAHSDLMDSMQSARAQIVEIRASLLALTYAQVSAASAPTTAPAPALPNDEPSPSAQAEGPSPPSENPEEPQRPREMAQAHFFSQILSDSFFSGSEAERDFLQREAGAQADASVSLETLQNDTEQVCTQEPEAQMEPAAMAEGELVGQTTLAELDLKSVADGKTVNPDIEEACLRLLSAEDRDSFGASVAQLAARVDMLALDMVKAQRKKRSEFWRSGDASWVRESTAEGQDNPAMSSPTSTGDLQLQVVTRVHGRSLDHNCLVETSATARTFRASAFMPFSFRVVGLYNGDAELPIVKKLVEARQARGELSPAENVTLTRLISVASGSSSRSERLNALSQLSREDISVLRDLARRRMQALRAEEEVIQQQIRNAEQLLRLRQSGVAAPTRASTVRIAELLQDMPFPAGGVPYSEAEKAWLQELHTELGDAVDGNLAKARPGKLLYSRKTSIEQALERASCTGARGADAVVSLSTLFLIRSAEKRSAVDIAVFATEDEAAAATLAQEFAGVDADEIVSLSKQLGFFSRPGFAERLRVGAEAQEVLEQTGFGDPFAVERIERAARRWTRAVPRVLPIALVRFKAGDFTAGVGWHGANQMNMTGKVLTFMVIGEGQEVDLKSINCAGTWGRKSFAHCDLYS</sequence>